<evidence type="ECO:0000256" key="8">
    <source>
        <dbReference type="SAM" id="Phobius"/>
    </source>
</evidence>
<feature type="coiled-coil region" evidence="6">
    <location>
        <begin position="819"/>
        <end position="870"/>
    </location>
</feature>
<feature type="transmembrane region" description="Helical" evidence="8">
    <location>
        <begin position="130"/>
        <end position="156"/>
    </location>
</feature>
<evidence type="ECO:0000256" key="2">
    <source>
        <dbReference type="ARBA" id="ARBA00007200"/>
    </source>
</evidence>
<proteinExistence type="inferred from homology"/>
<comment type="caution">
    <text evidence="11">The sequence shown here is derived from an EMBL/GenBank/DDBJ whole genome shotgun (WGS) entry which is preliminary data.</text>
</comment>
<organism evidence="11 12">
    <name type="scientific">Chionoecetes opilio</name>
    <name type="common">Atlantic snow crab</name>
    <name type="synonym">Cancer opilio</name>
    <dbReference type="NCBI Taxonomy" id="41210"/>
    <lineage>
        <taxon>Eukaryota</taxon>
        <taxon>Metazoa</taxon>
        <taxon>Ecdysozoa</taxon>
        <taxon>Arthropoda</taxon>
        <taxon>Crustacea</taxon>
        <taxon>Multicrustacea</taxon>
        <taxon>Malacostraca</taxon>
        <taxon>Eumalacostraca</taxon>
        <taxon>Eucarida</taxon>
        <taxon>Decapoda</taxon>
        <taxon>Pleocyemata</taxon>
        <taxon>Brachyura</taxon>
        <taxon>Eubrachyura</taxon>
        <taxon>Majoidea</taxon>
        <taxon>Majidae</taxon>
        <taxon>Chionoecetes</taxon>
    </lineage>
</organism>
<feature type="transmembrane region" description="Helical" evidence="8">
    <location>
        <begin position="708"/>
        <end position="729"/>
    </location>
</feature>
<dbReference type="GO" id="GO:0016020">
    <property type="term" value="C:membrane"/>
    <property type="evidence" value="ECO:0007669"/>
    <property type="project" value="UniProtKB-SubCell"/>
</dbReference>
<feature type="compositionally biased region" description="Basic and acidic residues" evidence="7">
    <location>
        <begin position="937"/>
        <end position="949"/>
    </location>
</feature>
<keyword evidence="4 8" id="KW-1133">Transmembrane helix</keyword>
<dbReference type="AlphaFoldDB" id="A0A8J4Y1W0"/>
<dbReference type="InterPro" id="IPR046791">
    <property type="entry name" value="Polycystin_dom"/>
</dbReference>
<feature type="transmembrane region" description="Helical" evidence="8">
    <location>
        <begin position="615"/>
        <end position="637"/>
    </location>
</feature>
<feature type="compositionally biased region" description="Basic and acidic residues" evidence="7">
    <location>
        <begin position="57"/>
        <end position="70"/>
    </location>
</feature>
<dbReference type="OrthoDB" id="5322100at2759"/>
<keyword evidence="3 8" id="KW-0812">Transmembrane</keyword>
<feature type="transmembrane region" description="Helical" evidence="8">
    <location>
        <begin position="301"/>
        <end position="319"/>
    </location>
</feature>
<feature type="region of interest" description="Disordered" evidence="7">
    <location>
        <begin position="1"/>
        <end position="75"/>
    </location>
</feature>
<dbReference type="PANTHER" id="PTHR10877">
    <property type="entry name" value="POLYCYSTIN FAMILY MEMBER"/>
    <property type="match status" value="1"/>
</dbReference>
<reference evidence="11" key="1">
    <citation type="submission" date="2020-07" db="EMBL/GenBank/DDBJ databases">
        <title>The High-quality genome of the commercially important snow crab, Chionoecetes opilio.</title>
        <authorList>
            <person name="Jeong J.-H."/>
            <person name="Ryu S."/>
        </authorList>
    </citation>
    <scope>NUCLEOTIDE SEQUENCE</scope>
    <source>
        <strain evidence="11">MADBK_172401_WGS</strain>
        <tissue evidence="11">Digestive gland</tissue>
    </source>
</reference>
<evidence type="ECO:0000256" key="6">
    <source>
        <dbReference type="SAM" id="Coils"/>
    </source>
</evidence>
<dbReference type="GO" id="GO:0005262">
    <property type="term" value="F:calcium channel activity"/>
    <property type="evidence" value="ECO:0007669"/>
    <property type="project" value="TreeGrafter"/>
</dbReference>
<name>A0A8J4Y1W0_CHIOP</name>
<comment type="similarity">
    <text evidence="2">Belongs to the polycystin family.</text>
</comment>
<dbReference type="Pfam" id="PF20519">
    <property type="entry name" value="Polycystin_dom"/>
    <property type="match status" value="1"/>
</dbReference>
<evidence type="ECO:0000256" key="1">
    <source>
        <dbReference type="ARBA" id="ARBA00004141"/>
    </source>
</evidence>
<feature type="transmembrane region" description="Helical" evidence="8">
    <location>
        <begin position="576"/>
        <end position="594"/>
    </location>
</feature>
<comment type="subcellular location">
    <subcellularLocation>
        <location evidence="1">Membrane</location>
        <topology evidence="1">Multi-pass membrane protein</topology>
    </subcellularLocation>
</comment>
<feature type="compositionally biased region" description="Basic and acidic residues" evidence="7">
    <location>
        <begin position="1"/>
        <end position="11"/>
    </location>
</feature>
<dbReference type="GO" id="GO:0050982">
    <property type="term" value="P:detection of mechanical stimulus"/>
    <property type="evidence" value="ECO:0007669"/>
    <property type="project" value="TreeGrafter"/>
</dbReference>
<dbReference type="Proteomes" id="UP000770661">
    <property type="component" value="Unassembled WGS sequence"/>
</dbReference>
<dbReference type="EMBL" id="JACEEZ010014154">
    <property type="protein sequence ID" value="KAG0719663.1"/>
    <property type="molecule type" value="Genomic_DNA"/>
</dbReference>
<evidence type="ECO:0000313" key="12">
    <source>
        <dbReference type="Proteomes" id="UP000770661"/>
    </source>
</evidence>
<dbReference type="InterPro" id="IPR013122">
    <property type="entry name" value="PKD1_2_channel"/>
</dbReference>
<evidence type="ECO:0000259" key="9">
    <source>
        <dbReference type="Pfam" id="PF08016"/>
    </source>
</evidence>
<feature type="region of interest" description="Disordered" evidence="7">
    <location>
        <begin position="1050"/>
        <end position="1083"/>
    </location>
</feature>
<evidence type="ECO:0000256" key="7">
    <source>
        <dbReference type="SAM" id="MobiDB-lite"/>
    </source>
</evidence>
<feature type="compositionally biased region" description="Polar residues" evidence="7">
    <location>
        <begin position="16"/>
        <end position="54"/>
    </location>
</feature>
<protein>
    <submittedName>
        <fullName evidence="11">Polycystin-2</fullName>
    </submittedName>
</protein>
<gene>
    <name evidence="11" type="primary">pkd2_1</name>
    <name evidence="11" type="ORF">GWK47_050019</name>
</gene>
<feature type="transmembrane region" description="Helical" evidence="8">
    <location>
        <begin position="168"/>
        <end position="195"/>
    </location>
</feature>
<dbReference type="Pfam" id="PF08016">
    <property type="entry name" value="PKD_channel"/>
    <property type="match status" value="1"/>
</dbReference>
<keyword evidence="12" id="KW-1185">Reference proteome</keyword>
<feature type="region of interest" description="Disordered" evidence="7">
    <location>
        <begin position="932"/>
        <end position="961"/>
    </location>
</feature>
<feature type="transmembrane region" description="Helical" evidence="8">
    <location>
        <begin position="771"/>
        <end position="796"/>
    </location>
</feature>
<keyword evidence="5 8" id="KW-0472">Membrane</keyword>
<sequence length="1119" mass="128639">MLHPTLLRDLEAENMEVSQRSRSSTGNKSRVSQADSGFNTIQPESLLPDTSTETEPTEAHDSPEENDKKGSSSVFRDLPRSLKQTGSWLLFPSPVENKQYVQEDWEAGDHEDDDDDEDAERDDLRVASSITFIFSQCVGWIVCCIFVALCCVVLYAQGSGMPMDYGALWIHIIYVTLCCSVFIMQPLVVIIYTFYKVCVYRWLGCRGCISSCITVPLDQVVDIWNRYQTALQRQVPTTSDTSNEKCKKSSMYYEYFIVIEYNTVLEERQRTRDLRSAHPPSEDYLLKCREKEIRRDKVYSLFRNTLGHLVLLAVLMIITCNVNIYERFTLNTAILASLRNGSCLDSARYLDPCTITNGEFCNQMPNEAFLTFDDIKTKDDWWNWAYTELLALTYSNHDESFSAYNIFCDSNSIIIGQPRLRKYDSSSQECEASKFKIDSNRSMADLLKLGNCFPDYVDEVPHLFSFGSNADKEYEWDAHFLAVTHGQYSQYSFTSHKQFLASSRFGSVLMLYLLQASKWLDNNGTRAIVTEFTLYHPQTNMYTTLNLLAEFPSLSGAEVTTFISSTRIERYEGNSYVIFMLAETFLLAVAMYYLKRAAVYIYTCRFRIWKSVWGMLDVLMTVVSWSYMVCLMLRVQIAEDAMWQFRVAYFQKFVNLKGLTTWDEARNAPHKDFTDHFHLLRCLSLLKYVPRSYHMGLILAGAWKDVKIISGCVLVFLMALMSLGLIWFSTFMWEFRSHTETILTIIKIVMLRLPFLRTLEDNAVGLVPCLGYLYYLLTYIFLYQLMRALYVAAFLYARKTIVDKPGVDVSWNDVTLCLKERYHSLLHRIRRKKKEEENQPADNTPPDFYMAELELQIQQVMSGLESLADALGLIMDRVNKLDDFHSSYSDLQDSEDDNYSYSNDEAWQLEDSESRSSVYNNDEETKWEVLQHQQEQGTRDADCRHETNHSKGARPRPRTEITRGRKVSVDKGINLDAFTDIESCQTEIETLTHKWNSTLGNHSFDLMDDGGTLEKFLKDVSESFDDNFTSFGKYGKTQLRVSTKIHPSHESLNLSHHNSGVTEGTARQKGIHMDSADGSVPRGISSRLCRTQTQGRGKGHVEALDVTCLESDHDDESNG</sequence>
<evidence type="ECO:0000256" key="5">
    <source>
        <dbReference type="ARBA" id="ARBA00023136"/>
    </source>
</evidence>
<evidence type="ECO:0000313" key="11">
    <source>
        <dbReference type="EMBL" id="KAG0719663.1"/>
    </source>
</evidence>
<feature type="compositionally biased region" description="Low complexity" evidence="7">
    <location>
        <begin position="1050"/>
        <end position="1059"/>
    </location>
</feature>
<accession>A0A8J4Y1W0</accession>
<dbReference type="InterPro" id="IPR051223">
    <property type="entry name" value="Polycystin"/>
</dbReference>
<feature type="domain" description="Polycystin cation channel PKD1/PKD2" evidence="9">
    <location>
        <begin position="578"/>
        <end position="785"/>
    </location>
</feature>
<evidence type="ECO:0000256" key="3">
    <source>
        <dbReference type="ARBA" id="ARBA00022692"/>
    </source>
</evidence>
<feature type="domain" description="Polycystin" evidence="10">
    <location>
        <begin position="373"/>
        <end position="565"/>
    </location>
</feature>
<evidence type="ECO:0000259" key="10">
    <source>
        <dbReference type="Pfam" id="PF20519"/>
    </source>
</evidence>
<dbReference type="PANTHER" id="PTHR10877:SF145">
    <property type="entry name" value="POLYCYSTIN-1-LIKE PROTEIN 1"/>
    <property type="match status" value="1"/>
</dbReference>
<evidence type="ECO:0000256" key="4">
    <source>
        <dbReference type="ARBA" id="ARBA00022989"/>
    </source>
</evidence>
<keyword evidence="6" id="KW-0175">Coiled coil</keyword>